<feature type="domain" description="HTH tetR-type" evidence="5">
    <location>
        <begin position="20"/>
        <end position="80"/>
    </location>
</feature>
<keyword evidence="3" id="KW-0804">Transcription</keyword>
<dbReference type="SUPFAM" id="SSF48498">
    <property type="entry name" value="Tetracyclin repressor-like, C-terminal domain"/>
    <property type="match status" value="1"/>
</dbReference>
<proteinExistence type="predicted"/>
<dbReference type="PANTHER" id="PTHR30055:SF148">
    <property type="entry name" value="TETR-FAMILY TRANSCRIPTIONAL REGULATOR"/>
    <property type="match status" value="1"/>
</dbReference>
<dbReference type="InterPro" id="IPR050109">
    <property type="entry name" value="HTH-type_TetR-like_transc_reg"/>
</dbReference>
<feature type="DNA-binding region" description="H-T-H motif" evidence="4">
    <location>
        <begin position="43"/>
        <end position="62"/>
    </location>
</feature>
<dbReference type="PRINTS" id="PR00455">
    <property type="entry name" value="HTHTETR"/>
</dbReference>
<dbReference type="PROSITE" id="PS50977">
    <property type="entry name" value="HTH_TETR_2"/>
    <property type="match status" value="1"/>
</dbReference>
<dbReference type="SUPFAM" id="SSF46689">
    <property type="entry name" value="Homeodomain-like"/>
    <property type="match status" value="1"/>
</dbReference>
<dbReference type="Pfam" id="PF00440">
    <property type="entry name" value="TetR_N"/>
    <property type="match status" value="1"/>
</dbReference>
<sequence>MKTIVNKTVQARPRGRPRNLELRAAILDAARALLDELGPSGVTMEALAAKAGVGKPTVYRWWPDRHAVTMAALMEAPAPDAGGAAAQAPLQALAQQLQGIVATLASRTGRNVATLIAAADPHTELSKAFRNHFVLARRTEGRALLLRAVAAGEVRADLDLEVALDLIYGPLFFRLLLGHAPLDAAFAASLAATLLRGLHVTAA</sequence>
<evidence type="ECO:0000313" key="7">
    <source>
        <dbReference type="Proteomes" id="UP001221208"/>
    </source>
</evidence>
<evidence type="ECO:0000259" key="5">
    <source>
        <dbReference type="PROSITE" id="PS50977"/>
    </source>
</evidence>
<dbReference type="RefSeq" id="WP_273669505.1">
    <property type="nucleotide sequence ID" value="NZ_JAQQXR010000001.1"/>
</dbReference>
<evidence type="ECO:0000256" key="3">
    <source>
        <dbReference type="ARBA" id="ARBA00023163"/>
    </source>
</evidence>
<dbReference type="Pfam" id="PF16859">
    <property type="entry name" value="TetR_C_11"/>
    <property type="match status" value="1"/>
</dbReference>
<keyword evidence="1" id="KW-0805">Transcription regulation</keyword>
<organism evidence="6 7">
    <name type="scientific">Janthinobacterium fluminis</name>
    <dbReference type="NCBI Taxonomy" id="2987524"/>
    <lineage>
        <taxon>Bacteria</taxon>
        <taxon>Pseudomonadati</taxon>
        <taxon>Pseudomonadota</taxon>
        <taxon>Betaproteobacteria</taxon>
        <taxon>Burkholderiales</taxon>
        <taxon>Oxalobacteraceae</taxon>
        <taxon>Janthinobacterium</taxon>
    </lineage>
</organism>
<dbReference type="Proteomes" id="UP001221208">
    <property type="component" value="Unassembled WGS sequence"/>
</dbReference>
<dbReference type="InterPro" id="IPR001647">
    <property type="entry name" value="HTH_TetR"/>
</dbReference>
<dbReference type="InterPro" id="IPR036271">
    <property type="entry name" value="Tet_transcr_reg_TetR-rel_C_sf"/>
</dbReference>
<reference evidence="6 7" key="1">
    <citation type="submission" date="2022-10" db="EMBL/GenBank/DDBJ databases">
        <title>Janthinobacterium sp. hw3 Genome sequencing.</title>
        <authorList>
            <person name="Park S."/>
        </authorList>
    </citation>
    <scope>NUCLEOTIDE SEQUENCE [LARGE SCALE GENOMIC DNA]</scope>
    <source>
        <strain evidence="7">hw3</strain>
    </source>
</reference>
<dbReference type="Gene3D" id="1.10.10.60">
    <property type="entry name" value="Homeodomain-like"/>
    <property type="match status" value="1"/>
</dbReference>
<evidence type="ECO:0000256" key="4">
    <source>
        <dbReference type="PROSITE-ProRule" id="PRU00335"/>
    </source>
</evidence>
<dbReference type="EMBL" id="JAQQXR010000001">
    <property type="protein sequence ID" value="MDC8756850.1"/>
    <property type="molecule type" value="Genomic_DNA"/>
</dbReference>
<evidence type="ECO:0000313" key="6">
    <source>
        <dbReference type="EMBL" id="MDC8756850.1"/>
    </source>
</evidence>
<evidence type="ECO:0000256" key="2">
    <source>
        <dbReference type="ARBA" id="ARBA00023125"/>
    </source>
</evidence>
<gene>
    <name evidence="6" type="ORF">OIK44_04520</name>
</gene>
<dbReference type="Gene3D" id="1.10.357.10">
    <property type="entry name" value="Tetracycline Repressor, domain 2"/>
    <property type="match status" value="1"/>
</dbReference>
<name>A0ABT5JXH0_9BURK</name>
<dbReference type="PANTHER" id="PTHR30055">
    <property type="entry name" value="HTH-TYPE TRANSCRIPTIONAL REGULATOR RUTR"/>
    <property type="match status" value="1"/>
</dbReference>
<evidence type="ECO:0000256" key="1">
    <source>
        <dbReference type="ARBA" id="ARBA00023015"/>
    </source>
</evidence>
<accession>A0ABT5JXH0</accession>
<comment type="caution">
    <text evidence="6">The sequence shown here is derived from an EMBL/GenBank/DDBJ whole genome shotgun (WGS) entry which is preliminary data.</text>
</comment>
<dbReference type="InterPro" id="IPR009057">
    <property type="entry name" value="Homeodomain-like_sf"/>
</dbReference>
<protein>
    <submittedName>
        <fullName evidence="6">TetR/AcrR family transcriptional regulator</fullName>
    </submittedName>
</protein>
<keyword evidence="7" id="KW-1185">Reference proteome</keyword>
<dbReference type="InterPro" id="IPR011075">
    <property type="entry name" value="TetR_C"/>
</dbReference>
<keyword evidence="2 4" id="KW-0238">DNA-binding</keyword>